<evidence type="ECO:0000313" key="5">
    <source>
        <dbReference type="EMBL" id="RVX71584.1"/>
    </source>
</evidence>
<dbReference type="SMART" id="SM00822">
    <property type="entry name" value="PKS_KR"/>
    <property type="match status" value="1"/>
</dbReference>
<dbReference type="PANTHER" id="PTHR42760">
    <property type="entry name" value="SHORT-CHAIN DEHYDROGENASES/REDUCTASES FAMILY MEMBER"/>
    <property type="match status" value="1"/>
</dbReference>
<dbReference type="FunFam" id="3.40.50.720:FF:000084">
    <property type="entry name" value="Short-chain dehydrogenase reductase"/>
    <property type="match status" value="1"/>
</dbReference>
<dbReference type="PANTHER" id="PTHR42760:SF5">
    <property type="entry name" value="2-DEHYDRO-3-DEOXY-D-GLUCONATE 5-DEHYDROGENASE"/>
    <property type="match status" value="1"/>
</dbReference>
<comment type="caution">
    <text evidence="5">The sequence shown here is derived from an EMBL/GenBank/DDBJ whole genome shotgun (WGS) entry which is preliminary data.</text>
</comment>
<gene>
    <name evidence="5" type="ORF">B0A52_03768</name>
</gene>
<dbReference type="GO" id="GO:0016616">
    <property type="term" value="F:oxidoreductase activity, acting on the CH-OH group of donors, NAD or NADP as acceptor"/>
    <property type="evidence" value="ECO:0007669"/>
    <property type="project" value="UniProtKB-ARBA"/>
</dbReference>
<dbReference type="AlphaFoldDB" id="A0A438N756"/>
<reference evidence="5 6" key="1">
    <citation type="submission" date="2017-03" db="EMBL/GenBank/DDBJ databases">
        <title>Genomes of endolithic fungi from Antarctica.</title>
        <authorList>
            <person name="Coleine C."/>
            <person name="Masonjones S."/>
            <person name="Stajich J.E."/>
        </authorList>
    </citation>
    <scope>NUCLEOTIDE SEQUENCE [LARGE SCALE GENOMIC DNA]</scope>
    <source>
        <strain evidence="5 6">CCFEE 6314</strain>
    </source>
</reference>
<evidence type="ECO:0000256" key="3">
    <source>
        <dbReference type="ARBA" id="ARBA00023002"/>
    </source>
</evidence>
<dbReference type="OrthoDB" id="37659at2759"/>
<comment type="similarity">
    <text evidence="1">Belongs to the short-chain dehydrogenases/reductases (SDR) family.</text>
</comment>
<dbReference type="Proteomes" id="UP000288859">
    <property type="component" value="Unassembled WGS sequence"/>
</dbReference>
<dbReference type="SUPFAM" id="SSF51735">
    <property type="entry name" value="NAD(P)-binding Rossmann-fold domains"/>
    <property type="match status" value="1"/>
</dbReference>
<evidence type="ECO:0000256" key="2">
    <source>
        <dbReference type="ARBA" id="ARBA00022857"/>
    </source>
</evidence>
<name>A0A438N756_EXOME</name>
<evidence type="ECO:0000256" key="1">
    <source>
        <dbReference type="ARBA" id="ARBA00006484"/>
    </source>
</evidence>
<dbReference type="Gene3D" id="3.40.50.720">
    <property type="entry name" value="NAD(P)-binding Rossmann-like Domain"/>
    <property type="match status" value="1"/>
</dbReference>
<sequence length="280" mass="30012">MASNSFLKNFSLENKTALVTGGTGGIGLGLCQALAESEADIVSLQLPTEPTENKDLIEKAGKRCTIVHCDLLKVEDLAKIVEEACVSHRPDILINCAGIHKAGPTIEFPLEATEQIIRLNTTASIVIATAFAKHWIQTPSGSSGIKKIVNFASISSFQGNFENVAYAASKGAVLNMTRAMSNEWAPHGITVNSVAPGYTKSRMTENIYDNQAFNVKLFEGIPARRWGEAKDLAAACVYLSSPASDYVTGHCLVVDGGILGGPPIVPRNQTQRVAYAWTFD</sequence>
<evidence type="ECO:0000313" key="6">
    <source>
        <dbReference type="Proteomes" id="UP000288859"/>
    </source>
</evidence>
<dbReference type="PROSITE" id="PS00061">
    <property type="entry name" value="ADH_SHORT"/>
    <property type="match status" value="1"/>
</dbReference>
<dbReference type="InterPro" id="IPR057326">
    <property type="entry name" value="KR_dom"/>
</dbReference>
<dbReference type="VEuPathDB" id="FungiDB:PV10_08421"/>
<keyword evidence="2" id="KW-0521">NADP</keyword>
<keyword evidence="3" id="KW-0560">Oxidoreductase</keyword>
<proteinExistence type="inferred from homology"/>
<dbReference type="InterPro" id="IPR020904">
    <property type="entry name" value="Sc_DH/Rdtase_CS"/>
</dbReference>
<feature type="domain" description="Ketoreductase" evidence="4">
    <location>
        <begin position="15"/>
        <end position="197"/>
    </location>
</feature>
<organism evidence="5 6">
    <name type="scientific">Exophiala mesophila</name>
    <name type="common">Black yeast-like fungus</name>
    <dbReference type="NCBI Taxonomy" id="212818"/>
    <lineage>
        <taxon>Eukaryota</taxon>
        <taxon>Fungi</taxon>
        <taxon>Dikarya</taxon>
        <taxon>Ascomycota</taxon>
        <taxon>Pezizomycotina</taxon>
        <taxon>Eurotiomycetes</taxon>
        <taxon>Chaetothyriomycetidae</taxon>
        <taxon>Chaetothyriales</taxon>
        <taxon>Herpotrichiellaceae</taxon>
        <taxon>Exophiala</taxon>
    </lineage>
</organism>
<dbReference type="InterPro" id="IPR002347">
    <property type="entry name" value="SDR_fam"/>
</dbReference>
<dbReference type="PRINTS" id="PR00081">
    <property type="entry name" value="GDHRDH"/>
</dbReference>
<evidence type="ECO:0000259" key="4">
    <source>
        <dbReference type="SMART" id="SM00822"/>
    </source>
</evidence>
<dbReference type="InterPro" id="IPR036291">
    <property type="entry name" value="NAD(P)-bd_dom_sf"/>
</dbReference>
<protein>
    <recommendedName>
        <fullName evidence="4">Ketoreductase domain-containing protein</fullName>
    </recommendedName>
</protein>
<dbReference type="Pfam" id="PF13561">
    <property type="entry name" value="adh_short_C2"/>
    <property type="match status" value="1"/>
</dbReference>
<dbReference type="PRINTS" id="PR00080">
    <property type="entry name" value="SDRFAMILY"/>
</dbReference>
<accession>A0A438N756</accession>
<dbReference type="EMBL" id="NAJM01000016">
    <property type="protein sequence ID" value="RVX71584.1"/>
    <property type="molecule type" value="Genomic_DNA"/>
</dbReference>